<dbReference type="HOGENOM" id="CLU_000604_1_2_9"/>
<feature type="domain" description="ABC transporter" evidence="5">
    <location>
        <begin position="4"/>
        <end position="247"/>
    </location>
</feature>
<organism evidence="6 7">
    <name type="scientific">Schleiferilactobacillus shenzhenensis LY-73</name>
    <dbReference type="NCBI Taxonomy" id="1231336"/>
    <lineage>
        <taxon>Bacteria</taxon>
        <taxon>Bacillati</taxon>
        <taxon>Bacillota</taxon>
        <taxon>Bacilli</taxon>
        <taxon>Lactobacillales</taxon>
        <taxon>Lactobacillaceae</taxon>
        <taxon>Schleiferilactobacillus</taxon>
    </lineage>
</organism>
<dbReference type="STRING" id="1231336.L248_1990"/>
<dbReference type="PANTHER" id="PTHR42711:SF5">
    <property type="entry name" value="ABC TRANSPORTER ATP-BINDING PROTEIN NATA"/>
    <property type="match status" value="1"/>
</dbReference>
<dbReference type="Proteomes" id="UP000030647">
    <property type="component" value="Unassembled WGS sequence"/>
</dbReference>
<keyword evidence="7" id="KW-1185">Reference proteome</keyword>
<dbReference type="AlphaFoldDB" id="U4TNY0"/>
<dbReference type="PANTHER" id="PTHR42711">
    <property type="entry name" value="ABC TRANSPORTER ATP-BINDING PROTEIN"/>
    <property type="match status" value="1"/>
</dbReference>
<evidence type="ECO:0000259" key="5">
    <source>
        <dbReference type="PROSITE" id="PS50893"/>
    </source>
</evidence>
<dbReference type="Gene3D" id="3.40.50.300">
    <property type="entry name" value="P-loop containing nucleotide triphosphate hydrolases"/>
    <property type="match status" value="1"/>
</dbReference>
<dbReference type="InterPro" id="IPR050763">
    <property type="entry name" value="ABC_transporter_ATP-binding"/>
</dbReference>
<name>U4TNY0_9LACO</name>
<evidence type="ECO:0000256" key="1">
    <source>
        <dbReference type="ARBA" id="ARBA00005417"/>
    </source>
</evidence>
<dbReference type="GO" id="GO:0016887">
    <property type="term" value="F:ATP hydrolysis activity"/>
    <property type="evidence" value="ECO:0007669"/>
    <property type="project" value="InterPro"/>
</dbReference>
<evidence type="ECO:0000313" key="6">
    <source>
        <dbReference type="EMBL" id="ERL65914.1"/>
    </source>
</evidence>
<dbReference type="PROSITE" id="PS00211">
    <property type="entry name" value="ABC_TRANSPORTER_1"/>
    <property type="match status" value="1"/>
</dbReference>
<dbReference type="GO" id="GO:0005524">
    <property type="term" value="F:ATP binding"/>
    <property type="evidence" value="ECO:0007669"/>
    <property type="project" value="UniProtKB-KW"/>
</dbReference>
<dbReference type="PROSITE" id="PS50893">
    <property type="entry name" value="ABC_TRANSPORTER_2"/>
    <property type="match status" value="1"/>
</dbReference>
<keyword evidence="2" id="KW-0813">Transport</keyword>
<reference evidence="7" key="1">
    <citation type="journal article" date="2013" name="Genome Announc.">
        <title>Whole-Genome Sequencing of Lactobacillus shenzhenensis Strain LY-73T.</title>
        <authorList>
            <person name="Lin Z."/>
            <person name="Liu Z."/>
            <person name="Yang R."/>
            <person name="Zou Y."/>
            <person name="Wan D."/>
            <person name="Chen J."/>
            <person name="Guo M."/>
            <person name="Zhao J."/>
            <person name="Fang C."/>
            <person name="Yang R."/>
            <person name="Liu F."/>
        </authorList>
    </citation>
    <scope>NUCLEOTIDE SEQUENCE [LARGE SCALE GENOMIC DNA]</scope>
    <source>
        <strain evidence="7">LY-73</strain>
    </source>
</reference>
<dbReference type="Pfam" id="PF00005">
    <property type="entry name" value="ABC_tran"/>
    <property type="match status" value="1"/>
</dbReference>
<evidence type="ECO:0000256" key="3">
    <source>
        <dbReference type="ARBA" id="ARBA00022741"/>
    </source>
</evidence>
<proteinExistence type="inferred from homology"/>
<evidence type="ECO:0000256" key="2">
    <source>
        <dbReference type="ARBA" id="ARBA00022448"/>
    </source>
</evidence>
<accession>U4TNY0</accession>
<dbReference type="InterPro" id="IPR003439">
    <property type="entry name" value="ABC_transporter-like_ATP-bd"/>
</dbReference>
<sequence>MPMIKVDHLERDFVQQNIHWWKRTSTIVHAVRDLSFAVQPGEIFGLLGQNGAGKTTTIKTLTTLLLPTAGTAQVNGLDVARDYKAIRQHINFIFGGELGLYRRLSARDNLLYFGSLYRLPLPTLAKRADELLALVGLDNEAERLVETFSKGMIQKLQIARGLINDPSVLFMDEPTIGLDAMSVQNLHKIILQAKQKGTTIVLTTHYLHEAEVLCDHLVVIDQGQKVAGGTVAEVIDAGQKQVPDTAITSLEDAYIALIEGGGTHDPRHLGNH</sequence>
<dbReference type="SUPFAM" id="SSF52540">
    <property type="entry name" value="P-loop containing nucleoside triphosphate hydrolases"/>
    <property type="match status" value="1"/>
</dbReference>
<dbReference type="OrthoDB" id="9804819at2"/>
<dbReference type="EMBL" id="KI271584">
    <property type="protein sequence ID" value="ERL65914.1"/>
    <property type="molecule type" value="Genomic_DNA"/>
</dbReference>
<comment type="similarity">
    <text evidence="1">Belongs to the ABC transporter superfamily.</text>
</comment>
<evidence type="ECO:0000256" key="4">
    <source>
        <dbReference type="ARBA" id="ARBA00022840"/>
    </source>
</evidence>
<dbReference type="eggNOG" id="COG1131">
    <property type="taxonomic scope" value="Bacteria"/>
</dbReference>
<dbReference type="InterPro" id="IPR017871">
    <property type="entry name" value="ABC_transporter-like_CS"/>
</dbReference>
<dbReference type="InterPro" id="IPR003593">
    <property type="entry name" value="AAA+_ATPase"/>
</dbReference>
<protein>
    <submittedName>
        <fullName evidence="6">NodI</fullName>
    </submittedName>
</protein>
<gene>
    <name evidence="6" type="primary">nodI</name>
    <name evidence="6" type="ORF">L248_1990</name>
</gene>
<keyword evidence="4" id="KW-0067">ATP-binding</keyword>
<dbReference type="RefSeq" id="WP_022528857.1">
    <property type="nucleotide sequence ID" value="NZ_KI271584.1"/>
</dbReference>
<dbReference type="InterPro" id="IPR027417">
    <property type="entry name" value="P-loop_NTPase"/>
</dbReference>
<keyword evidence="3" id="KW-0547">Nucleotide-binding</keyword>
<dbReference type="SMART" id="SM00382">
    <property type="entry name" value="AAA"/>
    <property type="match status" value="1"/>
</dbReference>
<evidence type="ECO:0000313" key="7">
    <source>
        <dbReference type="Proteomes" id="UP000030647"/>
    </source>
</evidence>